<evidence type="ECO:0000256" key="1">
    <source>
        <dbReference type="SAM" id="MobiDB-lite"/>
    </source>
</evidence>
<gene>
    <name evidence="2" type="ORF">PanWU01x14_192970</name>
</gene>
<feature type="region of interest" description="Disordered" evidence="1">
    <location>
        <begin position="1"/>
        <end position="20"/>
    </location>
</feature>
<evidence type="ECO:0000313" key="3">
    <source>
        <dbReference type="Proteomes" id="UP000237105"/>
    </source>
</evidence>
<dbReference type="EMBL" id="JXTB01000190">
    <property type="protein sequence ID" value="PON54791.1"/>
    <property type="molecule type" value="Genomic_DNA"/>
</dbReference>
<feature type="compositionally biased region" description="Basic residues" evidence="1">
    <location>
        <begin position="37"/>
        <end position="46"/>
    </location>
</feature>
<comment type="caution">
    <text evidence="2">The sequence shown here is derived from an EMBL/GenBank/DDBJ whole genome shotgun (WGS) entry which is preliminary data.</text>
</comment>
<feature type="compositionally biased region" description="Pro residues" evidence="1">
    <location>
        <begin position="75"/>
        <end position="84"/>
    </location>
</feature>
<reference evidence="3" key="1">
    <citation type="submission" date="2016-06" db="EMBL/GenBank/DDBJ databases">
        <title>Parallel loss of symbiosis genes in relatives of nitrogen-fixing non-legume Parasponia.</title>
        <authorList>
            <person name="Van Velzen R."/>
            <person name="Holmer R."/>
            <person name="Bu F."/>
            <person name="Rutten L."/>
            <person name="Van Zeijl A."/>
            <person name="Liu W."/>
            <person name="Santuari L."/>
            <person name="Cao Q."/>
            <person name="Sharma T."/>
            <person name="Shen D."/>
            <person name="Roswanjaya Y."/>
            <person name="Wardhani T."/>
            <person name="Kalhor M.S."/>
            <person name="Jansen J."/>
            <person name="Van den Hoogen J."/>
            <person name="Gungor B."/>
            <person name="Hartog M."/>
            <person name="Hontelez J."/>
            <person name="Verver J."/>
            <person name="Yang W.-C."/>
            <person name="Schijlen E."/>
            <person name="Repin R."/>
            <person name="Schilthuizen M."/>
            <person name="Schranz E."/>
            <person name="Heidstra R."/>
            <person name="Miyata K."/>
            <person name="Fedorova E."/>
            <person name="Kohlen W."/>
            <person name="Bisseling T."/>
            <person name="Smit S."/>
            <person name="Geurts R."/>
        </authorList>
    </citation>
    <scope>NUCLEOTIDE SEQUENCE [LARGE SCALE GENOMIC DNA]</scope>
    <source>
        <strain evidence="3">cv. WU1-14</strain>
    </source>
</reference>
<proteinExistence type="predicted"/>
<sequence>MSSQITGIDPDSLGNSSQEYIKSTTFQLRNLIGRPSSSKKKPRKRTALGASSSRIRKRKAPATPLRSEPSSPETVSPPAPQPAP</sequence>
<name>A0A2P5C190_PARAD</name>
<keyword evidence="3" id="KW-1185">Reference proteome</keyword>
<evidence type="ECO:0000313" key="2">
    <source>
        <dbReference type="EMBL" id="PON54791.1"/>
    </source>
</evidence>
<accession>A0A2P5C190</accession>
<dbReference type="Proteomes" id="UP000237105">
    <property type="component" value="Unassembled WGS sequence"/>
</dbReference>
<organism evidence="2 3">
    <name type="scientific">Parasponia andersonii</name>
    <name type="common">Sponia andersonii</name>
    <dbReference type="NCBI Taxonomy" id="3476"/>
    <lineage>
        <taxon>Eukaryota</taxon>
        <taxon>Viridiplantae</taxon>
        <taxon>Streptophyta</taxon>
        <taxon>Embryophyta</taxon>
        <taxon>Tracheophyta</taxon>
        <taxon>Spermatophyta</taxon>
        <taxon>Magnoliopsida</taxon>
        <taxon>eudicotyledons</taxon>
        <taxon>Gunneridae</taxon>
        <taxon>Pentapetalae</taxon>
        <taxon>rosids</taxon>
        <taxon>fabids</taxon>
        <taxon>Rosales</taxon>
        <taxon>Cannabaceae</taxon>
        <taxon>Parasponia</taxon>
    </lineage>
</organism>
<feature type="region of interest" description="Disordered" evidence="1">
    <location>
        <begin position="31"/>
        <end position="84"/>
    </location>
</feature>
<protein>
    <submittedName>
        <fullName evidence="2">Uncharacterized protein</fullName>
    </submittedName>
</protein>
<dbReference type="AlphaFoldDB" id="A0A2P5C190"/>